<accession>A0A9N9CZ38</accession>
<evidence type="ECO:0000256" key="1">
    <source>
        <dbReference type="SAM" id="MobiDB-lite"/>
    </source>
</evidence>
<feature type="non-terminal residue" evidence="3">
    <location>
        <position position="1"/>
    </location>
</feature>
<evidence type="ECO:0000256" key="2">
    <source>
        <dbReference type="SAM" id="Phobius"/>
    </source>
</evidence>
<dbReference type="AlphaFoldDB" id="A0A9N9CZ38"/>
<protein>
    <submittedName>
        <fullName evidence="3">9466_t:CDS:1</fullName>
    </submittedName>
</protein>
<feature type="region of interest" description="Disordered" evidence="1">
    <location>
        <begin position="15"/>
        <end position="47"/>
    </location>
</feature>
<reference evidence="3" key="1">
    <citation type="submission" date="2021-06" db="EMBL/GenBank/DDBJ databases">
        <authorList>
            <person name="Kallberg Y."/>
            <person name="Tangrot J."/>
            <person name="Rosling A."/>
        </authorList>
    </citation>
    <scope>NUCLEOTIDE SEQUENCE</scope>
    <source>
        <strain evidence="3">MT106</strain>
    </source>
</reference>
<sequence length="72" mass="7972">TDPGVYVYCVRDCLPPETNTPAPTRIPSSTRTPSPTNKTQSKSDSNHAFNIPSIYSLLVYSVAMCVMADFWM</sequence>
<feature type="transmembrane region" description="Helical" evidence="2">
    <location>
        <begin position="53"/>
        <end position="71"/>
    </location>
</feature>
<keyword evidence="2" id="KW-0812">Transmembrane</keyword>
<keyword evidence="2" id="KW-1133">Transmembrane helix</keyword>
<keyword evidence="4" id="KW-1185">Reference proteome</keyword>
<evidence type="ECO:0000313" key="4">
    <source>
        <dbReference type="Proteomes" id="UP000789831"/>
    </source>
</evidence>
<name>A0A9N9CZ38_9GLOM</name>
<evidence type="ECO:0000313" key="3">
    <source>
        <dbReference type="EMBL" id="CAG8617584.1"/>
    </source>
</evidence>
<gene>
    <name evidence="3" type="ORF">AGERDE_LOCUS9905</name>
</gene>
<comment type="caution">
    <text evidence="3">The sequence shown here is derived from an EMBL/GenBank/DDBJ whole genome shotgun (WGS) entry which is preliminary data.</text>
</comment>
<keyword evidence="2" id="KW-0472">Membrane</keyword>
<dbReference type="Proteomes" id="UP000789831">
    <property type="component" value="Unassembled WGS sequence"/>
</dbReference>
<organism evidence="3 4">
    <name type="scientific">Ambispora gerdemannii</name>
    <dbReference type="NCBI Taxonomy" id="144530"/>
    <lineage>
        <taxon>Eukaryota</taxon>
        <taxon>Fungi</taxon>
        <taxon>Fungi incertae sedis</taxon>
        <taxon>Mucoromycota</taxon>
        <taxon>Glomeromycotina</taxon>
        <taxon>Glomeromycetes</taxon>
        <taxon>Archaeosporales</taxon>
        <taxon>Ambisporaceae</taxon>
        <taxon>Ambispora</taxon>
    </lineage>
</organism>
<proteinExistence type="predicted"/>
<dbReference type="EMBL" id="CAJVPL010002697">
    <property type="protein sequence ID" value="CAG8617584.1"/>
    <property type="molecule type" value="Genomic_DNA"/>
</dbReference>
<feature type="compositionally biased region" description="Polar residues" evidence="1">
    <location>
        <begin position="17"/>
        <end position="47"/>
    </location>
</feature>